<evidence type="ECO:0000256" key="8">
    <source>
        <dbReference type="PIRSR" id="PIRSR001480-2"/>
    </source>
</evidence>
<accession>A0A7X2TSK5</accession>
<dbReference type="CDD" id="cd07011">
    <property type="entry name" value="cupin_PMI_type_I_N"/>
    <property type="match status" value="1"/>
</dbReference>
<dbReference type="AlphaFoldDB" id="A0A7X2TSK5"/>
<dbReference type="InterPro" id="IPR014710">
    <property type="entry name" value="RmlC-like_jellyroll"/>
</dbReference>
<evidence type="ECO:0000313" key="10">
    <source>
        <dbReference type="EMBL" id="MSU07058.1"/>
    </source>
</evidence>
<dbReference type="PRINTS" id="PR00714">
    <property type="entry name" value="MAN6PISMRASE"/>
</dbReference>
<feature type="active site" evidence="7">
    <location>
        <position position="278"/>
    </location>
</feature>
<dbReference type="PANTHER" id="PTHR10309:SF0">
    <property type="entry name" value="MANNOSE-6-PHOSPHATE ISOMERASE"/>
    <property type="match status" value="1"/>
</dbReference>
<gene>
    <name evidence="10" type="primary">manA</name>
    <name evidence="10" type="ORF">FYJ80_09810</name>
</gene>
<keyword evidence="4 8" id="KW-0479">Metal-binding</keyword>
<dbReference type="EMBL" id="VUNN01000024">
    <property type="protein sequence ID" value="MSU07058.1"/>
    <property type="molecule type" value="Genomic_DNA"/>
</dbReference>
<evidence type="ECO:0000313" key="11">
    <source>
        <dbReference type="Proteomes" id="UP000460549"/>
    </source>
</evidence>
<dbReference type="Proteomes" id="UP000460549">
    <property type="component" value="Unassembled WGS sequence"/>
</dbReference>
<evidence type="ECO:0000256" key="7">
    <source>
        <dbReference type="PIRSR" id="PIRSR001480-1"/>
    </source>
</evidence>
<evidence type="ECO:0000256" key="5">
    <source>
        <dbReference type="ARBA" id="ARBA00022833"/>
    </source>
</evidence>
<evidence type="ECO:0000256" key="1">
    <source>
        <dbReference type="ARBA" id="ARBA00000757"/>
    </source>
</evidence>
<dbReference type="InterPro" id="IPR046457">
    <property type="entry name" value="PMI_typeI_cat"/>
</dbReference>
<dbReference type="Gene3D" id="2.60.120.10">
    <property type="entry name" value="Jelly Rolls"/>
    <property type="match status" value="2"/>
</dbReference>
<name>A0A7X2TSK5_9SPIO</name>
<dbReference type="GO" id="GO:0004476">
    <property type="term" value="F:mannose-6-phosphate isomerase activity"/>
    <property type="evidence" value="ECO:0007669"/>
    <property type="project" value="UniProtKB-EC"/>
</dbReference>
<organism evidence="10 11">
    <name type="scientific">Bullifex porci</name>
    <dbReference type="NCBI Taxonomy" id="2606638"/>
    <lineage>
        <taxon>Bacteria</taxon>
        <taxon>Pseudomonadati</taxon>
        <taxon>Spirochaetota</taxon>
        <taxon>Spirochaetia</taxon>
        <taxon>Spirochaetales</taxon>
        <taxon>Spirochaetaceae</taxon>
        <taxon>Bullifex</taxon>
    </lineage>
</organism>
<reference evidence="10 11" key="1">
    <citation type="submission" date="2019-08" db="EMBL/GenBank/DDBJ databases">
        <title>In-depth cultivation of the pig gut microbiome towards novel bacterial diversity and tailored functional studies.</title>
        <authorList>
            <person name="Wylensek D."/>
            <person name="Hitch T.C.A."/>
            <person name="Clavel T."/>
        </authorList>
    </citation>
    <scope>NUCLEOTIDE SEQUENCE [LARGE SCALE GENOMIC DNA]</scope>
    <source>
        <strain evidence="10 11">NM-380-WT-3C1</strain>
    </source>
</reference>
<dbReference type="NCBIfam" id="TIGR00218">
    <property type="entry name" value="manA"/>
    <property type="match status" value="1"/>
</dbReference>
<evidence type="ECO:0000256" key="3">
    <source>
        <dbReference type="ARBA" id="ARBA00011956"/>
    </source>
</evidence>
<dbReference type="GO" id="GO:0009298">
    <property type="term" value="P:GDP-mannose biosynthetic process"/>
    <property type="evidence" value="ECO:0007669"/>
    <property type="project" value="InterPro"/>
</dbReference>
<dbReference type="GO" id="GO:0005975">
    <property type="term" value="P:carbohydrate metabolic process"/>
    <property type="evidence" value="ECO:0007669"/>
    <property type="project" value="InterPro"/>
</dbReference>
<protein>
    <recommendedName>
        <fullName evidence="3">mannose-6-phosphate isomerase</fullName>
        <ecNumber evidence="3">5.3.1.8</ecNumber>
    </recommendedName>
</protein>
<dbReference type="GO" id="GO:0008270">
    <property type="term" value="F:zinc ion binding"/>
    <property type="evidence" value="ECO:0007669"/>
    <property type="project" value="InterPro"/>
</dbReference>
<keyword evidence="5 8" id="KW-0862">Zinc</keyword>
<feature type="binding site" evidence="8">
    <location>
        <position position="133"/>
    </location>
    <ligand>
        <name>Zn(2+)</name>
        <dbReference type="ChEBI" id="CHEBI:29105"/>
    </ligand>
</feature>
<dbReference type="InterPro" id="IPR016305">
    <property type="entry name" value="Mannose-6-P_Isomerase"/>
</dbReference>
<dbReference type="Gene3D" id="1.10.441.10">
    <property type="entry name" value="Phosphomannose Isomerase, domain 2"/>
    <property type="match status" value="1"/>
</dbReference>
<evidence type="ECO:0000256" key="6">
    <source>
        <dbReference type="ARBA" id="ARBA00023235"/>
    </source>
</evidence>
<proteinExistence type="inferred from homology"/>
<evidence type="ECO:0000256" key="2">
    <source>
        <dbReference type="ARBA" id="ARBA00010772"/>
    </source>
</evidence>
<dbReference type="EC" id="5.3.1.8" evidence="3"/>
<dbReference type="PIRSF" id="PIRSF001480">
    <property type="entry name" value="Mannose-6-phosphate_isomerase"/>
    <property type="match status" value="1"/>
</dbReference>
<keyword evidence="6 10" id="KW-0413">Isomerase</keyword>
<feature type="binding site" evidence="8">
    <location>
        <position position="97"/>
    </location>
    <ligand>
        <name>Zn(2+)</name>
        <dbReference type="ChEBI" id="CHEBI:29105"/>
    </ligand>
</feature>
<comment type="caution">
    <text evidence="10">The sequence shown here is derived from an EMBL/GenBank/DDBJ whole genome shotgun (WGS) entry which is preliminary data.</text>
</comment>
<dbReference type="Pfam" id="PF20511">
    <property type="entry name" value="PMI_typeI_cat"/>
    <property type="match status" value="1"/>
</dbReference>
<evidence type="ECO:0000256" key="4">
    <source>
        <dbReference type="ARBA" id="ARBA00022723"/>
    </source>
</evidence>
<feature type="binding site" evidence="8">
    <location>
        <position position="95"/>
    </location>
    <ligand>
        <name>Zn(2+)</name>
        <dbReference type="ChEBI" id="CHEBI:29105"/>
    </ligand>
</feature>
<comment type="cofactor">
    <cofactor evidence="8">
        <name>Zn(2+)</name>
        <dbReference type="ChEBI" id="CHEBI:29105"/>
    </cofactor>
    <text evidence="8">Binds 1 zinc ion per subunit.</text>
</comment>
<feature type="domain" description="Phosphomannose isomerase type I catalytic" evidence="9">
    <location>
        <begin position="5"/>
        <end position="149"/>
    </location>
</feature>
<evidence type="ECO:0000259" key="9">
    <source>
        <dbReference type="Pfam" id="PF20511"/>
    </source>
</evidence>
<dbReference type="InterPro" id="IPR011051">
    <property type="entry name" value="RmlC_Cupin_sf"/>
</dbReference>
<feature type="binding site" evidence="8">
    <location>
        <position position="259"/>
    </location>
    <ligand>
        <name>Zn(2+)</name>
        <dbReference type="ChEBI" id="CHEBI:29105"/>
    </ligand>
</feature>
<dbReference type="GO" id="GO:0005829">
    <property type="term" value="C:cytosol"/>
    <property type="evidence" value="ECO:0007669"/>
    <property type="project" value="TreeGrafter"/>
</dbReference>
<keyword evidence="11" id="KW-1185">Reference proteome</keyword>
<comment type="catalytic activity">
    <reaction evidence="1">
        <text>D-mannose 6-phosphate = D-fructose 6-phosphate</text>
        <dbReference type="Rhea" id="RHEA:12356"/>
        <dbReference type="ChEBI" id="CHEBI:58735"/>
        <dbReference type="ChEBI" id="CHEBI:61527"/>
        <dbReference type="EC" id="5.3.1.8"/>
    </reaction>
</comment>
<dbReference type="PANTHER" id="PTHR10309">
    <property type="entry name" value="MANNOSE-6-PHOSPHATE ISOMERASE"/>
    <property type="match status" value="1"/>
</dbReference>
<sequence length="395" mass="44006">MEIKKIKGVIKEYDWGSLDFLPSLFKYKSNGKPQAEAWFGTHPSGEAVLEDGTLLSELIKSNPEKYLGKICIDRLGDKLPLLLKVLAIRTPLSIQCHPTREQAKAGFAKEAPLREKGVLPKDLNYQDDNQKAEVLYALTPVTAMCGFRSFEAINYNLKKLIPSAFESYFESSKDIADLFYRLYTLDVDSLKGVIDEFLANIEKSEEESTINGSYLTARGIVENVYPLYGVDPGVLMPYLLNVIHLRPGEAVYLKPTVLHAYVKGNGVELMSLSDNVLRGGLTHKKVDVPELISVMTKSASSPNICKKSTDRFLRERIETPTDDFNLLVLKSGSYDINEAVPSLILCTDGVARVGTSNDHIELKEGECCFVPSCDEEYHVRVNGKVFQAVVPETLK</sequence>
<dbReference type="SUPFAM" id="SSF51182">
    <property type="entry name" value="RmlC-like cupins"/>
    <property type="match status" value="1"/>
</dbReference>
<dbReference type="InterPro" id="IPR001250">
    <property type="entry name" value="Man6P_Isoase-1"/>
</dbReference>
<comment type="similarity">
    <text evidence="2">Belongs to the mannose-6-phosphate isomerase type 1 family.</text>
</comment>
<dbReference type="RefSeq" id="WP_154426447.1">
    <property type="nucleotide sequence ID" value="NZ_VUNN01000024.1"/>
</dbReference>